<dbReference type="HAMAP" id="MF_00294">
    <property type="entry name" value="Ribosomal_bL33"/>
    <property type="match status" value="1"/>
</dbReference>
<dbReference type="GO" id="GO:0003735">
    <property type="term" value="F:structural constituent of ribosome"/>
    <property type="evidence" value="ECO:0007669"/>
    <property type="project" value="InterPro"/>
</dbReference>
<name>A0A0A6Z7Y3_LEPPR</name>
<accession>A0A0A6Z7Y3</accession>
<dbReference type="NCBIfam" id="NF001764">
    <property type="entry name" value="PRK00504.1"/>
    <property type="match status" value="1"/>
</dbReference>
<evidence type="ECO:0000313" key="5">
    <source>
        <dbReference type="EMBL" id="AFR59410.1"/>
    </source>
</evidence>
<protein>
    <recommendedName>
        <fullName evidence="4">Large ribosomal subunit protein bL33c</fullName>
    </recommendedName>
</protein>
<sequence length="66" mass="7699">MAKGGDVRVTITLECTSCTRDSVEKKYPGVSRYTTRKNRRNTPIRSELKKFCPYCYKHTIHGEMKK</sequence>
<organism evidence="5">
    <name type="scientific">Lepidozamia peroffskyana</name>
    <name type="common">Peroffsky's lepidozamia</name>
    <name type="synonym">Macrozamia peroffskyana</name>
    <dbReference type="NCBI Taxonomy" id="133430"/>
    <lineage>
        <taxon>Eukaryota</taxon>
        <taxon>Viridiplantae</taxon>
        <taxon>Streptophyta</taxon>
        <taxon>Embryophyta</taxon>
        <taxon>Tracheophyta</taxon>
        <taxon>Spermatophyta</taxon>
        <taxon>Cycadidae</taxon>
        <taxon>Cycadales</taxon>
        <taxon>Zamiaceae</taxon>
        <taxon>Lepidozamia</taxon>
    </lineage>
</organism>
<dbReference type="AlphaFoldDB" id="A0A0A6Z7Y3"/>
<dbReference type="GO" id="GO:1990904">
    <property type="term" value="C:ribonucleoprotein complex"/>
    <property type="evidence" value="ECO:0007669"/>
    <property type="project" value="UniProtKB-KW"/>
</dbReference>
<gene>
    <name evidence="4 5" type="primary">rpl33</name>
</gene>
<proteinExistence type="inferred from homology"/>
<keyword evidence="2 4" id="KW-0689">Ribosomal protein</keyword>
<dbReference type="RefSeq" id="YP_009158537.1">
    <property type="nucleotide sequence ID" value="NC_027513.1"/>
</dbReference>
<reference evidence="6" key="2">
    <citation type="journal article" date="2015" name="Genome Biol. Evol.">
        <title>Evolutionary Stasis in Cycad Plastomes and the First Case of Plastome GC-Biased Gene Conversion.</title>
        <authorList>
            <person name="Wu C.S."/>
            <person name="Chaw S.M."/>
        </authorList>
    </citation>
    <scope>NUCLEOTIDE SEQUENCE</scope>
</reference>
<dbReference type="SUPFAM" id="SSF57829">
    <property type="entry name" value="Zn-binding ribosomal proteins"/>
    <property type="match status" value="1"/>
</dbReference>
<dbReference type="EMBL" id="LC049207">
    <property type="protein sequence ID" value="BAR93743.1"/>
    <property type="molecule type" value="Genomic_DNA"/>
</dbReference>
<dbReference type="InterPro" id="IPR001705">
    <property type="entry name" value="Ribosomal_bL33"/>
</dbReference>
<keyword evidence="5" id="KW-0934">Plastid</keyword>
<dbReference type="Gene3D" id="2.20.28.120">
    <property type="entry name" value="Ribosomal protein L33"/>
    <property type="match status" value="1"/>
</dbReference>
<evidence type="ECO:0000256" key="3">
    <source>
        <dbReference type="ARBA" id="ARBA00023274"/>
    </source>
</evidence>
<dbReference type="NCBIfam" id="NF001860">
    <property type="entry name" value="PRK00595.1"/>
    <property type="match status" value="1"/>
</dbReference>
<dbReference type="GO" id="GO:0005840">
    <property type="term" value="C:ribosome"/>
    <property type="evidence" value="ECO:0007669"/>
    <property type="project" value="UniProtKB-KW"/>
</dbReference>
<dbReference type="GO" id="GO:0009507">
    <property type="term" value="C:chloroplast"/>
    <property type="evidence" value="ECO:0007669"/>
    <property type="project" value="UniProtKB-SubCell"/>
</dbReference>
<dbReference type="GO" id="GO:0006412">
    <property type="term" value="P:translation"/>
    <property type="evidence" value="ECO:0007669"/>
    <property type="project" value="UniProtKB-UniRule"/>
</dbReference>
<dbReference type="EMBL" id="JX498918">
    <property type="protein sequence ID" value="AFR59410.1"/>
    <property type="molecule type" value="Genomic_DNA"/>
</dbReference>
<reference evidence="6" key="3">
    <citation type="submission" date="2015-04" db="EMBL/GenBank/DDBJ databases">
        <authorList>
            <person name="Wu C."/>
            <person name="Chaw S."/>
        </authorList>
    </citation>
    <scope>NUCLEOTIDE SEQUENCE</scope>
</reference>
<reference evidence="5" key="1">
    <citation type="submission" date="2012-08" db="EMBL/GenBank/DDBJ databases">
        <title>Comparative chloroplast genomics and phylogeny of the Cycadales.</title>
        <authorList>
            <person name="Huang Y.-Y."/>
            <person name="Chaw S.-M."/>
        </authorList>
    </citation>
    <scope>NUCLEOTIDE SEQUENCE</scope>
</reference>
<dbReference type="NCBIfam" id="TIGR01023">
    <property type="entry name" value="rpmG_bact"/>
    <property type="match status" value="1"/>
</dbReference>
<evidence type="ECO:0000256" key="1">
    <source>
        <dbReference type="ARBA" id="ARBA00007596"/>
    </source>
</evidence>
<geneLocation type="chloroplast" evidence="5"/>
<comment type="similarity">
    <text evidence="1 4">Belongs to the bacterial ribosomal protein bL33 family.</text>
</comment>
<dbReference type="Pfam" id="PF00471">
    <property type="entry name" value="Ribosomal_L33"/>
    <property type="match status" value="1"/>
</dbReference>
<comment type="subcellular location">
    <subcellularLocation>
        <location evidence="4">Plastid</location>
        <location evidence="4">Chloroplast</location>
    </subcellularLocation>
</comment>
<dbReference type="PANTHER" id="PTHR43168">
    <property type="entry name" value="50S RIBOSOMAL PROTEIN L33, CHLOROPLASTIC"/>
    <property type="match status" value="1"/>
</dbReference>
<dbReference type="InterPro" id="IPR038584">
    <property type="entry name" value="Ribosomal_bL33_sf"/>
</dbReference>
<evidence type="ECO:0000256" key="4">
    <source>
        <dbReference type="HAMAP-Rule" id="MF_00294"/>
    </source>
</evidence>
<evidence type="ECO:0000256" key="2">
    <source>
        <dbReference type="ARBA" id="ARBA00022980"/>
    </source>
</evidence>
<evidence type="ECO:0000313" key="6">
    <source>
        <dbReference type="EMBL" id="BAR93743.1"/>
    </source>
</evidence>
<dbReference type="GeneID" id="25020677"/>
<keyword evidence="5" id="KW-0150">Chloroplast</keyword>
<keyword evidence="3 4" id="KW-0687">Ribonucleoprotein</keyword>
<dbReference type="PANTHER" id="PTHR43168:SF2">
    <property type="entry name" value="LARGE RIBOSOMAL SUBUNIT PROTEIN BL33C"/>
    <property type="match status" value="1"/>
</dbReference>
<dbReference type="InterPro" id="IPR011332">
    <property type="entry name" value="Ribosomal_zn-bd"/>
</dbReference>